<dbReference type="Gene3D" id="3.30.300.110">
    <property type="entry name" value="Met-10+ protein-like domains"/>
    <property type="match status" value="1"/>
</dbReference>
<keyword evidence="2 10" id="KW-0963">Cytoplasm</keyword>
<dbReference type="Proteomes" id="UP001222932">
    <property type="component" value="Unassembled WGS sequence"/>
</dbReference>
<dbReference type="GO" id="GO:0005634">
    <property type="term" value="C:nucleus"/>
    <property type="evidence" value="ECO:0007669"/>
    <property type="project" value="UniProtKB-SubCell"/>
</dbReference>
<dbReference type="FunFam" id="3.30.300.110:FF:000001">
    <property type="entry name" value="tRNA (guanine(37)-N1)-methyltransferase"/>
    <property type="match status" value="1"/>
</dbReference>
<dbReference type="SUPFAM" id="SSF53335">
    <property type="entry name" value="S-adenosyl-L-methionine-dependent methyltransferases"/>
    <property type="match status" value="1"/>
</dbReference>
<dbReference type="InterPro" id="IPR056743">
    <property type="entry name" value="TRM5-TYW2-like_MTfase"/>
</dbReference>
<comment type="catalytic activity">
    <reaction evidence="9 10">
        <text>guanosine(37) in tRNA + S-adenosyl-L-methionine = N(1)-methylguanosine(37) in tRNA + S-adenosyl-L-homocysteine + H(+)</text>
        <dbReference type="Rhea" id="RHEA:36899"/>
        <dbReference type="Rhea" id="RHEA-COMP:10145"/>
        <dbReference type="Rhea" id="RHEA-COMP:10147"/>
        <dbReference type="ChEBI" id="CHEBI:15378"/>
        <dbReference type="ChEBI" id="CHEBI:57856"/>
        <dbReference type="ChEBI" id="CHEBI:59789"/>
        <dbReference type="ChEBI" id="CHEBI:73542"/>
        <dbReference type="ChEBI" id="CHEBI:74269"/>
        <dbReference type="EC" id="2.1.1.228"/>
    </reaction>
</comment>
<feature type="binding site" evidence="10">
    <location>
        <begin position="265"/>
        <end position="266"/>
    </location>
    <ligand>
        <name>S-adenosyl-L-methionine</name>
        <dbReference type="ChEBI" id="CHEBI:59789"/>
    </ligand>
</feature>
<dbReference type="Gene3D" id="3.40.50.150">
    <property type="entry name" value="Vaccinia Virus protein VP39"/>
    <property type="match status" value="1"/>
</dbReference>
<evidence type="ECO:0000256" key="7">
    <source>
        <dbReference type="ARBA" id="ARBA00023128"/>
    </source>
</evidence>
<feature type="binding site" evidence="10">
    <location>
        <position position="227"/>
    </location>
    <ligand>
        <name>S-adenosyl-L-methionine</name>
        <dbReference type="ChEBI" id="CHEBI:59789"/>
    </ligand>
</feature>
<evidence type="ECO:0000259" key="12">
    <source>
        <dbReference type="PROSITE" id="PS51684"/>
    </source>
</evidence>
<dbReference type="GO" id="GO:0070901">
    <property type="term" value="P:mitochondrial tRNA methylation"/>
    <property type="evidence" value="ECO:0007669"/>
    <property type="project" value="TreeGrafter"/>
</dbReference>
<accession>A0AAD3Y9P6</accession>
<dbReference type="CDD" id="cd02440">
    <property type="entry name" value="AdoMet_MTases"/>
    <property type="match status" value="1"/>
</dbReference>
<evidence type="ECO:0000256" key="2">
    <source>
        <dbReference type="ARBA" id="ARBA00022490"/>
    </source>
</evidence>
<dbReference type="EMBL" id="BTCM01000001">
    <property type="protein sequence ID" value="GMK54022.1"/>
    <property type="molecule type" value="Genomic_DNA"/>
</dbReference>
<keyword evidence="5 10" id="KW-0949">S-adenosyl-L-methionine</keyword>
<evidence type="ECO:0000256" key="4">
    <source>
        <dbReference type="ARBA" id="ARBA00022679"/>
    </source>
</evidence>
<dbReference type="InterPro" id="IPR056744">
    <property type="entry name" value="TRM5/TYW2-like_N"/>
</dbReference>
<comment type="similarity">
    <text evidence="10">Belongs to the TRM5 / TYW2 family.</text>
</comment>
<comment type="caution">
    <text evidence="13">The sequence shown here is derived from an EMBL/GenBank/DDBJ whole genome shotgun (WGS) entry which is preliminary data.</text>
</comment>
<dbReference type="GO" id="GO:0002939">
    <property type="term" value="P:tRNA N1-guanine methylation"/>
    <property type="evidence" value="ECO:0007669"/>
    <property type="project" value="TreeGrafter"/>
</dbReference>
<protein>
    <recommendedName>
        <fullName evidence="10">tRNA (guanine(37)-N1)-methyltransferase</fullName>
        <ecNumber evidence="10">2.1.1.228</ecNumber>
    </recommendedName>
    <alternativeName>
        <fullName evidence="10">M1G-methyltransferase</fullName>
    </alternativeName>
    <alternativeName>
        <fullName evidence="10">tRNA [GM37] methyltransferase</fullName>
    </alternativeName>
    <alternativeName>
        <fullName evidence="10">tRNA methyltransferase 5</fullName>
    </alternativeName>
</protein>
<dbReference type="InterPro" id="IPR025792">
    <property type="entry name" value="tRNA_Gua_MeTrfase_euk"/>
</dbReference>
<dbReference type="PANTHER" id="PTHR23245:SF36">
    <property type="entry name" value="TRNA (GUANINE(37)-N1)-METHYLTRANSFERASE"/>
    <property type="match status" value="1"/>
</dbReference>
<sequence length="467" mass="52493">MSQLAPSPSLRDLRPPQHQGMTTLDRSKFALSVPVVTARIPAGMVGEVLKHPMLRGQLVDIAKVKSVLVNPNEPESRRVLLRVPTPTQLPEETKEYLEGIGAEFGSYDIDLDYDYWGVHDVLTSILPKLDGEDPPSSFTQTGHLAHVNLRDEWLPYKHIIGQVIVDKVSSVTTVVNKLNSIHAQFRFFDMEVIAGKDDFVVSTHESGCSFTFDFSKVYWNSRLHTEHDRLLSHFAPGQVVADAMAGVGPFAVPAAKKGAYVLANDLNPDSVKWMRENQARNKVEPRLRITEDDARAFIHRAPLEAWTQPFRRSEAVRNRAWEKAQRAARMQAKKEKEEREAAGLSEPAKEEEKEVSPAPQTIDHYVMNLPDSALEFLDAYKGSFTPLLSQPGYDRSTPLPLIHVHCFTRELEPETASTDICERATGYLGHPVTPDMDGFHLHAVRRVAPNKDMYCLTFRLPEVVAYA</sequence>
<dbReference type="Pfam" id="PF02475">
    <property type="entry name" value="TRM5-TYW2_MTfase"/>
    <property type="match status" value="1"/>
</dbReference>
<feature type="domain" description="SAM-dependent methyltransferase TRM5/TYW2-type" evidence="12">
    <location>
        <begin position="138"/>
        <end position="462"/>
    </location>
</feature>
<keyword evidence="7 10" id="KW-0496">Mitochondrion</keyword>
<dbReference type="GO" id="GO:0005759">
    <property type="term" value="C:mitochondrial matrix"/>
    <property type="evidence" value="ECO:0007669"/>
    <property type="project" value="UniProtKB-SubCell"/>
</dbReference>
<evidence type="ECO:0000256" key="5">
    <source>
        <dbReference type="ARBA" id="ARBA00022691"/>
    </source>
</evidence>
<feature type="binding site" evidence="10">
    <location>
        <position position="368"/>
    </location>
    <ligand>
        <name>S-adenosyl-L-methionine</name>
        <dbReference type="ChEBI" id="CHEBI:59789"/>
    </ligand>
</feature>
<organism evidence="13 14">
    <name type="scientific">Cutaneotrichosporon spelunceum</name>
    <dbReference type="NCBI Taxonomy" id="1672016"/>
    <lineage>
        <taxon>Eukaryota</taxon>
        <taxon>Fungi</taxon>
        <taxon>Dikarya</taxon>
        <taxon>Basidiomycota</taxon>
        <taxon>Agaricomycotina</taxon>
        <taxon>Tremellomycetes</taxon>
        <taxon>Trichosporonales</taxon>
        <taxon>Trichosporonaceae</taxon>
        <taxon>Cutaneotrichosporon</taxon>
    </lineage>
</organism>
<gene>
    <name evidence="10 13" type="primary">TRM5</name>
    <name evidence="13" type="ORF">CspeluHIS016_0106080</name>
</gene>
<feature type="compositionally biased region" description="Basic and acidic residues" evidence="11">
    <location>
        <begin position="332"/>
        <end position="355"/>
    </location>
</feature>
<evidence type="ECO:0000256" key="8">
    <source>
        <dbReference type="ARBA" id="ARBA00023242"/>
    </source>
</evidence>
<feature type="binding site" evidence="10">
    <location>
        <begin position="293"/>
        <end position="294"/>
    </location>
    <ligand>
        <name>S-adenosyl-L-methionine</name>
        <dbReference type="ChEBI" id="CHEBI:59789"/>
    </ligand>
</feature>
<dbReference type="InterPro" id="IPR030382">
    <property type="entry name" value="MeTrfase_TRM5/TYW2"/>
</dbReference>
<keyword evidence="8 10" id="KW-0539">Nucleus</keyword>
<evidence type="ECO:0000256" key="11">
    <source>
        <dbReference type="SAM" id="MobiDB-lite"/>
    </source>
</evidence>
<keyword evidence="14" id="KW-1185">Reference proteome</keyword>
<keyword evidence="4 10" id="KW-0808">Transferase</keyword>
<evidence type="ECO:0000313" key="14">
    <source>
        <dbReference type="Proteomes" id="UP001222932"/>
    </source>
</evidence>
<comment type="function">
    <text evidence="10">Specifically methylates the N1 position of guanosine-37 in various cytoplasmic and mitochondrial tRNAs. Methylation is not dependent on the nature of the nucleoside 5' of the target nucleoside. This is the first step in the biosynthesis of wybutosine (yW), a modified base adjacent to the anticodon of tRNAs and required for accurate decoding.</text>
</comment>
<dbReference type="HAMAP" id="MF_03152">
    <property type="entry name" value="TRM5"/>
    <property type="match status" value="1"/>
</dbReference>
<evidence type="ECO:0000256" key="6">
    <source>
        <dbReference type="ARBA" id="ARBA00022694"/>
    </source>
</evidence>
<evidence type="ECO:0000256" key="1">
    <source>
        <dbReference type="ARBA" id="ARBA00009775"/>
    </source>
</evidence>
<keyword evidence="6 10" id="KW-0819">tRNA processing</keyword>
<evidence type="ECO:0000256" key="9">
    <source>
        <dbReference type="ARBA" id="ARBA00047783"/>
    </source>
</evidence>
<evidence type="ECO:0000256" key="3">
    <source>
        <dbReference type="ARBA" id="ARBA00022603"/>
    </source>
</evidence>
<evidence type="ECO:0000313" key="13">
    <source>
        <dbReference type="EMBL" id="GMK54022.1"/>
    </source>
</evidence>
<feature type="region of interest" description="Disordered" evidence="11">
    <location>
        <begin position="331"/>
        <end position="360"/>
    </location>
</feature>
<dbReference type="Pfam" id="PF25133">
    <property type="entry name" value="TYW2_N_2"/>
    <property type="match status" value="1"/>
</dbReference>
<dbReference type="PROSITE" id="PS51684">
    <property type="entry name" value="SAM_MT_TRM5_TYW2"/>
    <property type="match status" value="1"/>
</dbReference>
<dbReference type="PANTHER" id="PTHR23245">
    <property type="entry name" value="TRNA METHYLTRANSFERASE"/>
    <property type="match status" value="1"/>
</dbReference>
<name>A0AAD3Y9P6_9TREE</name>
<comment type="similarity">
    <text evidence="1">Belongs to the class I-like SAM-binding methyltransferase superfamily. TRM5/TYW2 family.</text>
</comment>
<dbReference type="EC" id="2.1.1.228" evidence="10"/>
<proteinExistence type="inferred from homology"/>
<reference evidence="13" key="1">
    <citation type="journal article" date="2023" name="BMC Genomics">
        <title>Chromosome-level genome assemblies of Cutaneotrichosporon spp. (Trichosporonales, Basidiomycota) reveal imbalanced evolution between nucleotide sequences and chromosome synteny.</title>
        <authorList>
            <person name="Kobayashi Y."/>
            <person name="Kayamori A."/>
            <person name="Aoki K."/>
            <person name="Shiwa Y."/>
            <person name="Matsutani M."/>
            <person name="Fujita N."/>
            <person name="Sugita T."/>
            <person name="Iwasaki W."/>
            <person name="Tanaka N."/>
            <person name="Takashima M."/>
        </authorList>
    </citation>
    <scope>NUCLEOTIDE SEQUENCE</scope>
    <source>
        <strain evidence="13">HIS016</strain>
    </source>
</reference>
<comment type="subunit">
    <text evidence="10">Monomer.</text>
</comment>
<dbReference type="GO" id="GO:0052906">
    <property type="term" value="F:tRNA (guanine(37)-N1)-methyltransferase activity"/>
    <property type="evidence" value="ECO:0007669"/>
    <property type="project" value="UniProtKB-UniRule"/>
</dbReference>
<dbReference type="AlphaFoldDB" id="A0AAD3Y9P6"/>
<evidence type="ECO:0000256" key="10">
    <source>
        <dbReference type="HAMAP-Rule" id="MF_03152"/>
    </source>
</evidence>
<reference evidence="13" key="2">
    <citation type="submission" date="2023-06" db="EMBL/GenBank/DDBJ databases">
        <authorList>
            <person name="Kobayashi Y."/>
            <person name="Kayamori A."/>
            <person name="Aoki K."/>
            <person name="Shiwa Y."/>
            <person name="Fujita N."/>
            <person name="Sugita T."/>
            <person name="Iwasaki W."/>
            <person name="Tanaka N."/>
            <person name="Takashima M."/>
        </authorList>
    </citation>
    <scope>NUCLEOTIDE SEQUENCE</scope>
    <source>
        <strain evidence="13">HIS016</strain>
    </source>
</reference>
<comment type="subcellular location">
    <subcellularLocation>
        <location evidence="10">Mitochondrion matrix</location>
    </subcellularLocation>
    <subcellularLocation>
        <location evidence="10">Nucleus</location>
    </subcellularLocation>
    <subcellularLocation>
        <location evidence="10">Cytoplasm</location>
    </subcellularLocation>
    <text evidence="10">Predominantly in the mitochondria and in the nucleus.</text>
</comment>
<keyword evidence="3 10" id="KW-0489">Methyltransferase</keyword>
<dbReference type="InterPro" id="IPR029063">
    <property type="entry name" value="SAM-dependent_MTases_sf"/>
</dbReference>